<dbReference type="EMBL" id="MCIB01000025">
    <property type="protein sequence ID" value="RKD30922.1"/>
    <property type="molecule type" value="Genomic_DNA"/>
</dbReference>
<evidence type="ECO:0000256" key="1">
    <source>
        <dbReference type="SAM" id="MobiDB-lite"/>
    </source>
</evidence>
<dbReference type="Pfam" id="PF10135">
    <property type="entry name" value="Rod-binding"/>
    <property type="match status" value="1"/>
</dbReference>
<dbReference type="RefSeq" id="WP_120169791.1">
    <property type="nucleotide sequence ID" value="NZ_MCIB01000025.1"/>
</dbReference>
<comment type="caution">
    <text evidence="3">The sequence shown here is derived from an EMBL/GenBank/DDBJ whole genome shotgun (WGS) entry which is preliminary data.</text>
</comment>
<evidence type="ECO:0000313" key="3">
    <source>
        <dbReference type="EMBL" id="RKD30922.1"/>
    </source>
</evidence>
<feature type="compositionally biased region" description="Polar residues" evidence="1">
    <location>
        <begin position="1"/>
        <end position="29"/>
    </location>
</feature>
<evidence type="ECO:0000259" key="2">
    <source>
        <dbReference type="Pfam" id="PF10135"/>
    </source>
</evidence>
<dbReference type="OrthoDB" id="9796740at2"/>
<dbReference type="Proteomes" id="UP000284177">
    <property type="component" value="Unassembled WGS sequence"/>
</dbReference>
<dbReference type="AlphaFoldDB" id="A0A419T0D9"/>
<sequence length="112" mass="12707">MQISNNPNITKLINKANSQKNKTQTTSLQKKLESAYKKGNNEELKKACQEFESIFLHMLLKQMRSTIPDGGLTQKSAGREIFEDMYDQEIAKKATQKGQGIGLAKLLYEQLK</sequence>
<reference evidence="3 4" key="1">
    <citation type="submission" date="2016-08" db="EMBL/GenBank/DDBJ databases">
        <title>Novel Firmicutes and Novel Genomes.</title>
        <authorList>
            <person name="Poppleton D.I."/>
            <person name="Gribaldo S."/>
        </authorList>
    </citation>
    <scope>NUCLEOTIDE SEQUENCE [LARGE SCALE GENOMIC DNA]</scope>
    <source>
        <strain evidence="3 4">CTT3</strain>
    </source>
</reference>
<protein>
    <recommendedName>
        <fullName evidence="2">Flagellar protein FlgJ N-terminal domain-containing protein</fullName>
    </recommendedName>
</protein>
<gene>
    <name evidence="3" type="ORF">BET03_13040</name>
</gene>
<feature type="region of interest" description="Disordered" evidence="1">
    <location>
        <begin position="1"/>
        <end position="31"/>
    </location>
</feature>
<organism evidence="3 4">
    <name type="scientific">Thermohalobacter berrensis</name>
    <dbReference type="NCBI Taxonomy" id="99594"/>
    <lineage>
        <taxon>Bacteria</taxon>
        <taxon>Bacillati</taxon>
        <taxon>Bacillota</taxon>
        <taxon>Tissierellia</taxon>
        <taxon>Tissierellales</taxon>
        <taxon>Thermohalobacteraceae</taxon>
        <taxon>Thermohalobacter</taxon>
    </lineage>
</organism>
<dbReference type="InterPro" id="IPR019301">
    <property type="entry name" value="Flagellar_prot_FlgJ_N"/>
</dbReference>
<name>A0A419T0D9_9FIRM</name>
<keyword evidence="4" id="KW-1185">Reference proteome</keyword>
<proteinExistence type="predicted"/>
<evidence type="ECO:0000313" key="4">
    <source>
        <dbReference type="Proteomes" id="UP000284177"/>
    </source>
</evidence>
<accession>A0A419T0D9</accession>
<feature type="domain" description="Flagellar protein FlgJ N-terminal" evidence="2">
    <location>
        <begin position="61"/>
        <end position="110"/>
    </location>
</feature>